<organism evidence="2 3">
    <name type="scientific">Bythopirellula polymerisocia</name>
    <dbReference type="NCBI Taxonomy" id="2528003"/>
    <lineage>
        <taxon>Bacteria</taxon>
        <taxon>Pseudomonadati</taxon>
        <taxon>Planctomycetota</taxon>
        <taxon>Planctomycetia</taxon>
        <taxon>Pirellulales</taxon>
        <taxon>Lacipirellulaceae</taxon>
        <taxon>Bythopirellula</taxon>
    </lineage>
</organism>
<dbReference type="RefSeq" id="WP_146449110.1">
    <property type="nucleotide sequence ID" value="NZ_SJPS01000002.1"/>
</dbReference>
<gene>
    <name evidence="2" type="ORF">Pla144_13350</name>
</gene>
<keyword evidence="3" id="KW-1185">Reference proteome</keyword>
<sequence length="592" mass="65813" precursor="true">MSCFLACLLLLTEVSGAEANLWPGFVAQGFHQEQVREIRFAEDARAIVMAPAPDRVDPNQPILLIIYATPNGNTAEQTLGCQLTEGMDWHFDIQHVAAQWRQFATLEQDRTVVLACVQANALSWPSWKSQRIKGPQIIREIVEALAVSLPSKEVDIVLTGHSGGGSFLFGYLDSVEQVPQQVERIAFLDANYSFDADQQHGKKLIYWLESDPSHHLIVLAYDDREIEFNGKKVVGPTGGTFRATQKIVDDFKTQIPIDESVQGAFKKYVGLDGRFVSLVHPNPENKILHTRLVGEMNGLLAALTIGTPLRGAWSELAPTRTYTEWIESSPLQPAALHGVAPAVQSRRADAPEGTTVVESLIDASPSQREAALVKVILQGNIPEWWRDFQKISAEIQTESGDVHRIVYRVSPDYLAVGGNEDFVRLPLTPYTAQHLADMLGCVLPTRKMVDDIYNAATVKLAPQPLTANRETLSTFNHHNQLIQGQLDNRVSGPLLAGIKKDVVVSNELADRPGHVAIYGWHQLDGKPIQPLTTIHVDWYVDYSHGIRLVDQWAEVDGKPMLIEDVLRDETLCRLLSDEGTVLQAKYELPKME</sequence>
<dbReference type="EMBL" id="SJPS01000002">
    <property type="protein sequence ID" value="TWU28048.1"/>
    <property type="molecule type" value="Genomic_DNA"/>
</dbReference>
<reference evidence="2 3" key="1">
    <citation type="submission" date="2019-02" db="EMBL/GenBank/DDBJ databases">
        <title>Deep-cultivation of Planctomycetes and their phenomic and genomic characterization uncovers novel biology.</title>
        <authorList>
            <person name="Wiegand S."/>
            <person name="Jogler M."/>
            <person name="Boedeker C."/>
            <person name="Pinto D."/>
            <person name="Vollmers J."/>
            <person name="Rivas-Marin E."/>
            <person name="Kohn T."/>
            <person name="Peeters S.H."/>
            <person name="Heuer A."/>
            <person name="Rast P."/>
            <person name="Oberbeckmann S."/>
            <person name="Bunk B."/>
            <person name="Jeske O."/>
            <person name="Meyerdierks A."/>
            <person name="Storesund J.E."/>
            <person name="Kallscheuer N."/>
            <person name="Luecker S."/>
            <person name="Lage O.M."/>
            <person name="Pohl T."/>
            <person name="Merkel B.J."/>
            <person name="Hornburger P."/>
            <person name="Mueller R.-W."/>
            <person name="Bruemmer F."/>
            <person name="Labrenz M."/>
            <person name="Spormann A.M."/>
            <person name="Op Den Camp H."/>
            <person name="Overmann J."/>
            <person name="Amann R."/>
            <person name="Jetten M.S.M."/>
            <person name="Mascher T."/>
            <person name="Medema M.H."/>
            <person name="Devos D.P."/>
            <person name="Kaster A.-K."/>
            <person name="Ovreas L."/>
            <person name="Rohde M."/>
            <person name="Galperin M.Y."/>
            <person name="Jogler C."/>
        </authorList>
    </citation>
    <scope>NUCLEOTIDE SEQUENCE [LARGE SCALE GENOMIC DNA]</scope>
    <source>
        <strain evidence="2 3">Pla144</strain>
    </source>
</reference>
<feature type="signal peptide" evidence="1">
    <location>
        <begin position="1"/>
        <end position="19"/>
    </location>
</feature>
<dbReference type="Proteomes" id="UP000318437">
    <property type="component" value="Unassembled WGS sequence"/>
</dbReference>
<protein>
    <recommendedName>
        <fullName evidence="4">Alpha/beta hydrolase family protein</fullName>
    </recommendedName>
</protein>
<comment type="caution">
    <text evidence="2">The sequence shown here is derived from an EMBL/GenBank/DDBJ whole genome shotgun (WGS) entry which is preliminary data.</text>
</comment>
<dbReference type="OrthoDB" id="262081at2"/>
<dbReference type="AlphaFoldDB" id="A0A5C6CUF1"/>
<proteinExistence type="predicted"/>
<evidence type="ECO:0008006" key="4">
    <source>
        <dbReference type="Google" id="ProtNLM"/>
    </source>
</evidence>
<accession>A0A5C6CUF1</accession>
<keyword evidence="1" id="KW-0732">Signal</keyword>
<evidence type="ECO:0000313" key="2">
    <source>
        <dbReference type="EMBL" id="TWU28048.1"/>
    </source>
</evidence>
<evidence type="ECO:0000256" key="1">
    <source>
        <dbReference type="SAM" id="SignalP"/>
    </source>
</evidence>
<feature type="chain" id="PRO_5023029503" description="Alpha/beta hydrolase family protein" evidence="1">
    <location>
        <begin position="20"/>
        <end position="592"/>
    </location>
</feature>
<name>A0A5C6CUF1_9BACT</name>
<evidence type="ECO:0000313" key="3">
    <source>
        <dbReference type="Proteomes" id="UP000318437"/>
    </source>
</evidence>